<feature type="domain" description="C2H2-type" evidence="12">
    <location>
        <begin position="646"/>
        <end position="674"/>
    </location>
</feature>
<feature type="region of interest" description="Disordered" evidence="11">
    <location>
        <begin position="758"/>
        <end position="797"/>
    </location>
</feature>
<comment type="caution">
    <text evidence="13">The sequence shown here is derived from an EMBL/GenBank/DDBJ whole genome shotgun (WGS) entry which is preliminary data.</text>
</comment>
<dbReference type="InterPro" id="IPR050826">
    <property type="entry name" value="Krueppel_C2H2_ZnFinger"/>
</dbReference>
<evidence type="ECO:0000313" key="14">
    <source>
        <dbReference type="Proteomes" id="UP001152888"/>
    </source>
</evidence>
<feature type="domain" description="C2H2-type" evidence="12">
    <location>
        <begin position="533"/>
        <end position="560"/>
    </location>
</feature>
<dbReference type="SMART" id="SM00355">
    <property type="entry name" value="ZnF_C2H2"/>
    <property type="match status" value="15"/>
</dbReference>
<evidence type="ECO:0000256" key="11">
    <source>
        <dbReference type="SAM" id="MobiDB-lite"/>
    </source>
</evidence>
<keyword evidence="2" id="KW-0479">Metal-binding</keyword>
<reference evidence="13" key="1">
    <citation type="submission" date="2022-03" db="EMBL/GenBank/DDBJ databases">
        <authorList>
            <person name="Sayadi A."/>
        </authorList>
    </citation>
    <scope>NUCLEOTIDE SEQUENCE</scope>
</reference>
<comment type="subcellular location">
    <subcellularLocation>
        <location evidence="1">Nucleus</location>
    </subcellularLocation>
</comment>
<dbReference type="Pfam" id="PF13912">
    <property type="entry name" value="zf-C2H2_6"/>
    <property type="match status" value="2"/>
</dbReference>
<feature type="compositionally biased region" description="Polar residues" evidence="11">
    <location>
        <begin position="822"/>
        <end position="838"/>
    </location>
</feature>
<evidence type="ECO:0000256" key="4">
    <source>
        <dbReference type="ARBA" id="ARBA00022771"/>
    </source>
</evidence>
<feature type="region of interest" description="Disordered" evidence="11">
    <location>
        <begin position="821"/>
        <end position="853"/>
    </location>
</feature>
<feature type="compositionally biased region" description="Low complexity" evidence="11">
    <location>
        <begin position="991"/>
        <end position="1004"/>
    </location>
</feature>
<keyword evidence="6" id="KW-0805">Transcription regulation</keyword>
<feature type="domain" description="C2H2-type" evidence="12">
    <location>
        <begin position="412"/>
        <end position="439"/>
    </location>
</feature>
<proteinExistence type="predicted"/>
<dbReference type="FunFam" id="3.30.160.60:FF:001465">
    <property type="entry name" value="Zinc finger protein 560"/>
    <property type="match status" value="1"/>
</dbReference>
<feature type="domain" description="C2H2-type" evidence="12">
    <location>
        <begin position="447"/>
        <end position="474"/>
    </location>
</feature>
<dbReference type="GO" id="GO:0000122">
    <property type="term" value="P:negative regulation of transcription by RNA polymerase II"/>
    <property type="evidence" value="ECO:0007669"/>
    <property type="project" value="UniProtKB-ARBA"/>
</dbReference>
<feature type="domain" description="C2H2-type" evidence="12">
    <location>
        <begin position="618"/>
        <end position="645"/>
    </location>
</feature>
<dbReference type="FunFam" id="3.30.160.60:FF:000260">
    <property type="entry name" value="Spalt-like transcription factor 1"/>
    <property type="match status" value="1"/>
</dbReference>
<organism evidence="13 14">
    <name type="scientific">Acanthoscelides obtectus</name>
    <name type="common">Bean weevil</name>
    <name type="synonym">Bruchus obtectus</name>
    <dbReference type="NCBI Taxonomy" id="200917"/>
    <lineage>
        <taxon>Eukaryota</taxon>
        <taxon>Metazoa</taxon>
        <taxon>Ecdysozoa</taxon>
        <taxon>Arthropoda</taxon>
        <taxon>Hexapoda</taxon>
        <taxon>Insecta</taxon>
        <taxon>Pterygota</taxon>
        <taxon>Neoptera</taxon>
        <taxon>Endopterygota</taxon>
        <taxon>Coleoptera</taxon>
        <taxon>Polyphaga</taxon>
        <taxon>Cucujiformia</taxon>
        <taxon>Chrysomeloidea</taxon>
        <taxon>Chrysomelidae</taxon>
        <taxon>Bruchinae</taxon>
        <taxon>Bruchini</taxon>
        <taxon>Acanthoscelides</taxon>
    </lineage>
</organism>
<keyword evidence="4 10" id="KW-0863">Zinc-finger</keyword>
<feature type="domain" description="C2H2-type" evidence="12">
    <location>
        <begin position="505"/>
        <end position="532"/>
    </location>
</feature>
<feature type="domain" description="C2H2-type" evidence="12">
    <location>
        <begin position="560"/>
        <end position="587"/>
    </location>
</feature>
<dbReference type="InterPro" id="IPR013087">
    <property type="entry name" value="Znf_C2H2_type"/>
</dbReference>
<dbReference type="FunFam" id="3.30.160.60:FF:000065">
    <property type="entry name" value="B-cell CLL/lymphoma 6, member B"/>
    <property type="match status" value="1"/>
</dbReference>
<dbReference type="EMBL" id="CAKOFQ010007712">
    <property type="protein sequence ID" value="CAH2006860.1"/>
    <property type="molecule type" value="Genomic_DNA"/>
</dbReference>
<keyword evidence="3" id="KW-0677">Repeat</keyword>
<evidence type="ECO:0000256" key="1">
    <source>
        <dbReference type="ARBA" id="ARBA00004123"/>
    </source>
</evidence>
<feature type="domain" description="C2H2-type" evidence="12">
    <location>
        <begin position="364"/>
        <end position="392"/>
    </location>
</feature>
<sequence length="1165" mass="131664">MEENFGLTWEDSAAVHTEEVICGIESEILQSDEYHGGEEVTVEEVVEEGEVVMTDHVTEEGEEQTVVEQNIGHDHDGMALSAHESIQQDDGTVEAAESIMYLTDNMLMMEHQQDAVAEEYVTTEEVEEEVVEHVVQEEVISGDWGEGCAEEIVVGSEGAVGTVDANQDECDIPLPTDQDEYTAARPYPCDFCSRRFRKKANLMNHMVAHQTDRPHGCNLCGVRYMRKNDLMNHLKIHAYIPEGTLLEEELDTIELDGDDDRKKRMKAQVVKKKKKGSKVRDDLENYGVASSSRSYNYVAEDMEQIGNNVQKEYPFLPEDQQEEARFPVLDPRKPFVCQHCGVGFAREKALYSHTRLHADGDSPFECQKCGEMFWDSGQMREHKKQKHGELEEYDDGDEDADYSEEDSKYGTFYCTTCGLSFHRQDNLRRHQRVHVKEEYGNEAEYAHVCNVCGESFTEALDLLAHAEVHARSTEHRCMVCGEVLPDETSLAVHVQAKHGKNLPPNTCMLCGRACKDRRTLLKHSWEHSTEKVFNCPKCAKTFHNKARLKRHMLSHRNKVVSCEVCGEEFPDGRSLMNHRHSHSSVSGRQFPCRECGKTFGSRSSQQIHIRIHTGERPYGCRFCWKAFADGGTLRKHERIHTGEKPYACAVCPRAFNQRVVLREHIRSHHSGPDPKYSNSMTPYCCAVCSDMFATSQDLILHLIHHCDMNTAMKRQPQLGPRKYKRRRKLKPHELELISGRVEGDDNDNNLETIEDQYNHMEGSEEEPERIRRRYSGKRQPRQKTSGSSPGDGEVDDAQHQQDHDFIMFDEHDAAATQAAVESLTNPTPNIAIKQTPTKNKQKKFKGDQNLPSRPKMIHTQKTRVPVETSEDGRIRHRTKTLVTRTQPTEIKSSTGDRIRPRTKNVSYHVLQPEKLPLATFPDLDSDTQQAVDSILKEENLGANETIYDTQQHTNGIVYMDTLDQPPGVAAEQTVETEVISDIIESRRIRTRSSSSNNGNNASLKSGRHVIGPGSKVRLIKEGMIVSKARTPRKSEETEPESILPYVPHTNNAVVVKGNESPIPDIENEEESPSVLIKQEIIIQPEMVNVKQEMFDPSPSPLHELAEISMQHASANACSTNASAAPAENSTASTDTADSAGLFRCEMCSEVFNDRAQLLVHVPVHI</sequence>
<dbReference type="GO" id="GO:0008270">
    <property type="term" value="F:zinc ion binding"/>
    <property type="evidence" value="ECO:0007669"/>
    <property type="project" value="UniProtKB-KW"/>
</dbReference>
<evidence type="ECO:0000256" key="5">
    <source>
        <dbReference type="ARBA" id="ARBA00022833"/>
    </source>
</evidence>
<feature type="compositionally biased region" description="Basic residues" evidence="11">
    <location>
        <begin position="770"/>
        <end position="781"/>
    </location>
</feature>
<evidence type="ECO:0000256" key="7">
    <source>
        <dbReference type="ARBA" id="ARBA00023125"/>
    </source>
</evidence>
<evidence type="ECO:0000313" key="13">
    <source>
        <dbReference type="EMBL" id="CAH2006860.1"/>
    </source>
</evidence>
<feature type="region of interest" description="Disordered" evidence="11">
    <location>
        <begin position="988"/>
        <end position="1008"/>
    </location>
</feature>
<feature type="domain" description="C2H2-type" evidence="12">
    <location>
        <begin position="187"/>
        <end position="214"/>
    </location>
</feature>
<dbReference type="FunFam" id="3.30.160.60:FF:000325">
    <property type="entry name" value="ZFP90 zinc finger protein"/>
    <property type="match status" value="1"/>
</dbReference>
<dbReference type="AlphaFoldDB" id="A0A9P0Q1N8"/>
<accession>A0A9P0Q1N8</accession>
<dbReference type="InterPro" id="IPR036236">
    <property type="entry name" value="Znf_C2H2_sf"/>
</dbReference>
<dbReference type="GO" id="GO:0003677">
    <property type="term" value="F:DNA binding"/>
    <property type="evidence" value="ECO:0007669"/>
    <property type="project" value="UniProtKB-KW"/>
</dbReference>
<evidence type="ECO:0000256" key="10">
    <source>
        <dbReference type="PROSITE-ProRule" id="PRU00042"/>
    </source>
</evidence>
<keyword evidence="14" id="KW-1185">Reference proteome</keyword>
<keyword evidence="7" id="KW-0238">DNA-binding</keyword>
<feature type="domain" description="C2H2-type" evidence="12">
    <location>
        <begin position="475"/>
        <end position="503"/>
    </location>
</feature>
<dbReference type="Pfam" id="PF00096">
    <property type="entry name" value="zf-C2H2"/>
    <property type="match status" value="5"/>
</dbReference>
<dbReference type="FunFam" id="3.30.160.60:FF:000100">
    <property type="entry name" value="Zinc finger 45-like"/>
    <property type="match status" value="1"/>
</dbReference>
<dbReference type="Proteomes" id="UP001152888">
    <property type="component" value="Unassembled WGS sequence"/>
</dbReference>
<evidence type="ECO:0000259" key="12">
    <source>
        <dbReference type="PROSITE" id="PS50157"/>
    </source>
</evidence>
<evidence type="ECO:0000256" key="3">
    <source>
        <dbReference type="ARBA" id="ARBA00022737"/>
    </source>
</evidence>
<keyword evidence="8" id="KW-0804">Transcription</keyword>
<evidence type="ECO:0000256" key="8">
    <source>
        <dbReference type="ARBA" id="ARBA00023163"/>
    </source>
</evidence>
<feature type="domain" description="C2H2-type" evidence="12">
    <location>
        <begin position="335"/>
        <end position="362"/>
    </location>
</feature>
<evidence type="ECO:0000256" key="6">
    <source>
        <dbReference type="ARBA" id="ARBA00023015"/>
    </source>
</evidence>
<protein>
    <recommendedName>
        <fullName evidence="12">C2H2-type domain-containing protein</fullName>
    </recommendedName>
</protein>
<dbReference type="PROSITE" id="PS50157">
    <property type="entry name" value="ZINC_FINGER_C2H2_2"/>
    <property type="match status" value="14"/>
</dbReference>
<keyword evidence="5" id="KW-0862">Zinc</keyword>
<dbReference type="SUPFAM" id="SSF57667">
    <property type="entry name" value="beta-beta-alpha zinc fingers"/>
    <property type="match status" value="8"/>
</dbReference>
<gene>
    <name evidence="13" type="ORF">ACAOBT_LOCUS29347</name>
</gene>
<dbReference type="Gene3D" id="3.30.160.60">
    <property type="entry name" value="Classic Zinc Finger"/>
    <property type="match status" value="8"/>
</dbReference>
<evidence type="ECO:0000256" key="2">
    <source>
        <dbReference type="ARBA" id="ARBA00022723"/>
    </source>
</evidence>
<keyword evidence="9" id="KW-0539">Nucleus</keyword>
<name>A0A9P0Q1N8_ACAOB</name>
<evidence type="ECO:0000256" key="9">
    <source>
        <dbReference type="ARBA" id="ARBA00023242"/>
    </source>
</evidence>
<dbReference type="PROSITE" id="PS00028">
    <property type="entry name" value="ZINC_FINGER_C2H2_1"/>
    <property type="match status" value="14"/>
</dbReference>
<feature type="domain" description="C2H2-type" evidence="12">
    <location>
        <begin position="590"/>
        <end position="617"/>
    </location>
</feature>
<dbReference type="OrthoDB" id="8117402at2759"/>
<feature type="domain" description="C2H2-type" evidence="12">
    <location>
        <begin position="215"/>
        <end position="238"/>
    </location>
</feature>
<feature type="domain" description="C2H2-type" evidence="12">
    <location>
        <begin position="1142"/>
        <end position="1165"/>
    </location>
</feature>
<dbReference type="GO" id="GO:0005634">
    <property type="term" value="C:nucleus"/>
    <property type="evidence" value="ECO:0007669"/>
    <property type="project" value="UniProtKB-SubCell"/>
</dbReference>
<dbReference type="PANTHER" id="PTHR24377">
    <property type="entry name" value="IP01015P-RELATED"/>
    <property type="match status" value="1"/>
</dbReference>